<dbReference type="OrthoDB" id="9773381at2"/>
<name>A0A552UY10_9FLAO</name>
<reference evidence="2 3" key="1">
    <citation type="submission" date="2019-07" db="EMBL/GenBank/DDBJ databases">
        <title>Flavobacterium sp. nov., isolated from glacier ice.</title>
        <authorList>
            <person name="Liu Q."/>
            <person name="Xin Y.-H."/>
        </authorList>
    </citation>
    <scope>NUCLEOTIDE SEQUENCE [LARGE SCALE GENOMIC DNA]</scope>
    <source>
        <strain evidence="2 3">ZT4R6</strain>
    </source>
</reference>
<dbReference type="InterPro" id="IPR032274">
    <property type="entry name" value="DUF4835"/>
</dbReference>
<protein>
    <submittedName>
        <fullName evidence="2">DUF4835 family protein</fullName>
    </submittedName>
</protein>
<evidence type="ECO:0000313" key="3">
    <source>
        <dbReference type="Proteomes" id="UP000320643"/>
    </source>
</evidence>
<dbReference type="EMBL" id="VJVZ01000010">
    <property type="protein sequence ID" value="TRW23101.1"/>
    <property type="molecule type" value="Genomic_DNA"/>
</dbReference>
<comment type="caution">
    <text evidence="2">The sequence shown here is derived from an EMBL/GenBank/DDBJ whole genome shotgun (WGS) entry which is preliminary data.</text>
</comment>
<evidence type="ECO:0000256" key="1">
    <source>
        <dbReference type="SAM" id="SignalP"/>
    </source>
</evidence>
<organism evidence="2 3">
    <name type="scientific">Flavobacterium zepuense</name>
    <dbReference type="NCBI Taxonomy" id="2593302"/>
    <lineage>
        <taxon>Bacteria</taxon>
        <taxon>Pseudomonadati</taxon>
        <taxon>Bacteroidota</taxon>
        <taxon>Flavobacteriia</taxon>
        <taxon>Flavobacteriales</taxon>
        <taxon>Flavobacteriaceae</taxon>
        <taxon>Flavobacterium</taxon>
    </lineage>
</organism>
<feature type="chain" id="PRO_5021891127" evidence="1">
    <location>
        <begin position="20"/>
        <end position="294"/>
    </location>
</feature>
<keyword evidence="3" id="KW-1185">Reference proteome</keyword>
<dbReference type="Proteomes" id="UP000320643">
    <property type="component" value="Unassembled WGS sequence"/>
</dbReference>
<accession>A0A552UY10</accession>
<feature type="signal peptide" evidence="1">
    <location>
        <begin position="1"/>
        <end position="19"/>
    </location>
</feature>
<keyword evidence="1" id="KW-0732">Signal</keyword>
<gene>
    <name evidence="2" type="ORF">FMM05_15535</name>
</gene>
<sequence length="294" mass="33295">MHKWIGLLLLVGFSYTAKAQELNCKVSVSFDRITDANPQIFKTLEKSLQDFVNNTRWTTRNFGRSERIECSMLFNISAYDNNSFTAMMQVASSRPVFNSTYQSPVLNINDKDVSFRYNEGENLIFNPNSFDSNLVALVAFYANMIIAVDADTYSEEGGTDYYQAAQNIVSISQSGGKGWTQQDGNQSRYFLVNDVLSNTYKPFREAQYAYHRVALDKMADNQKEGKEKAIIAIKKLAELHKVRPNAFLTRVFFDAKSDEIVAMFSGGPNVPINELQDVLNRVSPMNGSKWGKLR</sequence>
<dbReference type="RefSeq" id="WP_143374314.1">
    <property type="nucleotide sequence ID" value="NZ_VJVZ01000010.1"/>
</dbReference>
<dbReference type="AlphaFoldDB" id="A0A552UY10"/>
<dbReference type="Pfam" id="PF16119">
    <property type="entry name" value="DUF4835"/>
    <property type="match status" value="1"/>
</dbReference>
<evidence type="ECO:0000313" key="2">
    <source>
        <dbReference type="EMBL" id="TRW23101.1"/>
    </source>
</evidence>
<proteinExistence type="predicted"/>